<dbReference type="OrthoDB" id="291892at2"/>
<organism evidence="3 4">
    <name type="scientific">Mesobacillus selenatarsenatis (strain DSM 18680 / JCM 14380 / FERM P-15431 / SF-1)</name>
    <dbReference type="NCBI Taxonomy" id="1321606"/>
    <lineage>
        <taxon>Bacteria</taxon>
        <taxon>Bacillati</taxon>
        <taxon>Bacillota</taxon>
        <taxon>Bacilli</taxon>
        <taxon>Bacillales</taxon>
        <taxon>Bacillaceae</taxon>
        <taxon>Mesobacillus</taxon>
    </lineage>
</organism>
<proteinExistence type="predicted"/>
<keyword evidence="1" id="KW-0812">Transmembrane</keyword>
<evidence type="ECO:0000313" key="3">
    <source>
        <dbReference type="EMBL" id="GAM12661.1"/>
    </source>
</evidence>
<protein>
    <recommendedName>
        <fullName evidence="2">VanZ-like domain-containing protein</fullName>
    </recommendedName>
</protein>
<dbReference type="AlphaFoldDB" id="A0A0A8X3C6"/>
<dbReference type="EMBL" id="BASE01000017">
    <property type="protein sequence ID" value="GAM12661.1"/>
    <property type="molecule type" value="Genomic_DNA"/>
</dbReference>
<dbReference type="STRING" id="1321606.SAMD00020551_0796"/>
<dbReference type="NCBIfam" id="NF037970">
    <property type="entry name" value="vanZ_1"/>
    <property type="match status" value="1"/>
</dbReference>
<evidence type="ECO:0000259" key="2">
    <source>
        <dbReference type="Pfam" id="PF04892"/>
    </source>
</evidence>
<keyword evidence="1" id="KW-1133">Transmembrane helix</keyword>
<name>A0A0A8X3C6_MESS1</name>
<evidence type="ECO:0000256" key="1">
    <source>
        <dbReference type="SAM" id="Phobius"/>
    </source>
</evidence>
<reference evidence="3 4" key="1">
    <citation type="submission" date="2013-06" db="EMBL/GenBank/DDBJ databases">
        <title>Whole genome shotgun sequence of Bacillus selenatarsenatis SF-1.</title>
        <authorList>
            <person name="Kuroda M."/>
            <person name="Sei K."/>
            <person name="Yamashita M."/>
            <person name="Ike M."/>
        </authorList>
    </citation>
    <scope>NUCLEOTIDE SEQUENCE [LARGE SCALE GENOMIC DNA]</scope>
    <source>
        <strain evidence="3 4">SF-1</strain>
    </source>
</reference>
<comment type="caution">
    <text evidence="3">The sequence shown here is derived from an EMBL/GenBank/DDBJ whole genome shotgun (WGS) entry which is preliminary data.</text>
</comment>
<sequence>MKKLLVWFLRILPLFYMAAIWIMSSNPADALVELPNQGLDRFIKESLHLVEFGILYVLLVVAALTTGRFTPVMSFAFMGVAILYGLLDEVHQSFVPYRSATLIDFIKDVIGVLAASHFIHHAYFSGKFVRLGRVLREIEERVRGF</sequence>
<dbReference type="Proteomes" id="UP000031014">
    <property type="component" value="Unassembled WGS sequence"/>
</dbReference>
<dbReference type="Pfam" id="PF04892">
    <property type="entry name" value="VanZ"/>
    <property type="match status" value="1"/>
</dbReference>
<keyword evidence="4" id="KW-1185">Reference proteome</keyword>
<accession>A0A0A8X3C6</accession>
<feature type="domain" description="VanZ-like" evidence="2">
    <location>
        <begin position="23"/>
        <end position="115"/>
    </location>
</feature>
<dbReference type="RefSeq" id="WP_041964590.1">
    <property type="nucleotide sequence ID" value="NZ_BASE01000017.1"/>
</dbReference>
<evidence type="ECO:0000313" key="4">
    <source>
        <dbReference type="Proteomes" id="UP000031014"/>
    </source>
</evidence>
<gene>
    <name evidence="3" type="ORF">SAMD00020551_0796</name>
</gene>
<keyword evidence="1" id="KW-0472">Membrane</keyword>
<dbReference type="InterPro" id="IPR006976">
    <property type="entry name" value="VanZ-like"/>
</dbReference>
<feature type="transmembrane region" description="Helical" evidence="1">
    <location>
        <begin position="54"/>
        <end position="87"/>
    </location>
</feature>